<dbReference type="PIRSF" id="PIRSF000915">
    <property type="entry name" value="PGP-type_phosphatase"/>
    <property type="match status" value="1"/>
</dbReference>
<name>A0ABV5W3Y3_9BACL</name>
<dbReference type="PANTHER" id="PTHR19288">
    <property type="entry name" value="4-NITROPHENYLPHOSPHATASE-RELATED"/>
    <property type="match status" value="1"/>
</dbReference>
<comment type="cofactor">
    <cofactor evidence="1">
        <name>Mg(2+)</name>
        <dbReference type="ChEBI" id="CHEBI:18420"/>
    </cofactor>
</comment>
<dbReference type="InterPro" id="IPR006357">
    <property type="entry name" value="HAD-SF_hydro_IIA"/>
</dbReference>
<dbReference type="InterPro" id="IPR036412">
    <property type="entry name" value="HAD-like_sf"/>
</dbReference>
<sequence length="275" mass="29419">MTDYRSGTAGLDKRPAFLIDLDGTMYAGHAPIPHAAAFIKRLRELKLPFLFVTNNSSRTPEAVAGHLRQHGIEAEPREVVTSSQAAARYAAERKPGGRVYAIGEEGLRAALTEAGLELVDEDERPDFVVQGIDREFSYAKLERAVGFIAAGAEYVLTNPDRLLPADGKLLPGAGTIAASIREAMQIQPLVIGKPYEPIMRFALERLGTAENVWAVGDNPLTDIGAGKAVGLRTALVLTGIATPDNAERLLGIEGTPQPDIVCADLADLLDRLGLS</sequence>
<comment type="caution">
    <text evidence="2">The sequence shown here is derived from an EMBL/GenBank/DDBJ whole genome shotgun (WGS) entry which is preliminary data.</text>
</comment>
<dbReference type="NCBIfam" id="TIGR01460">
    <property type="entry name" value="HAD-SF-IIA"/>
    <property type="match status" value="1"/>
</dbReference>
<dbReference type="EC" id="3.1.3.-" evidence="1"/>
<protein>
    <recommendedName>
        <fullName evidence="1">Acid sugar phosphatase</fullName>
        <ecNumber evidence="1">3.1.3.-</ecNumber>
    </recommendedName>
</protein>
<reference evidence="2 3" key="1">
    <citation type="submission" date="2024-09" db="EMBL/GenBank/DDBJ databases">
        <authorList>
            <person name="Sun Q."/>
            <person name="Mori K."/>
        </authorList>
    </citation>
    <scope>NUCLEOTIDE SEQUENCE [LARGE SCALE GENOMIC DNA]</scope>
    <source>
        <strain evidence="2 3">JCM 12520</strain>
    </source>
</reference>
<proteinExistence type="inferred from homology"/>
<keyword evidence="3" id="KW-1185">Reference proteome</keyword>
<dbReference type="Pfam" id="PF13242">
    <property type="entry name" value="Hydrolase_like"/>
    <property type="match status" value="1"/>
</dbReference>
<evidence type="ECO:0000313" key="2">
    <source>
        <dbReference type="EMBL" id="MFB9755277.1"/>
    </source>
</evidence>
<dbReference type="Pfam" id="PF13344">
    <property type="entry name" value="Hydrolase_6"/>
    <property type="match status" value="1"/>
</dbReference>
<dbReference type="Gene3D" id="3.40.50.1000">
    <property type="entry name" value="HAD superfamily/HAD-like"/>
    <property type="match status" value="2"/>
</dbReference>
<evidence type="ECO:0000313" key="3">
    <source>
        <dbReference type="Proteomes" id="UP001589619"/>
    </source>
</evidence>
<comment type="similarity">
    <text evidence="1">Belongs to the HAD-like hydrolase superfamily. NagD family.</text>
</comment>
<organism evidence="2 3">
    <name type="scientific">Paenibacillus hodogayensis</name>
    <dbReference type="NCBI Taxonomy" id="279208"/>
    <lineage>
        <taxon>Bacteria</taxon>
        <taxon>Bacillati</taxon>
        <taxon>Bacillota</taxon>
        <taxon>Bacilli</taxon>
        <taxon>Bacillales</taxon>
        <taxon>Paenibacillaceae</taxon>
        <taxon>Paenibacillus</taxon>
    </lineage>
</organism>
<dbReference type="GO" id="GO:0016787">
    <property type="term" value="F:hydrolase activity"/>
    <property type="evidence" value="ECO:0007669"/>
    <property type="project" value="UniProtKB-KW"/>
</dbReference>
<dbReference type="Proteomes" id="UP001589619">
    <property type="component" value="Unassembled WGS sequence"/>
</dbReference>
<dbReference type="SUPFAM" id="SSF56784">
    <property type="entry name" value="HAD-like"/>
    <property type="match status" value="1"/>
</dbReference>
<evidence type="ECO:0000256" key="1">
    <source>
        <dbReference type="PIRNR" id="PIRNR000915"/>
    </source>
</evidence>
<dbReference type="PANTHER" id="PTHR19288:SF46">
    <property type="entry name" value="HALOACID DEHALOGENASE-LIKE HYDROLASE DOMAIN-CONTAINING PROTEIN 2"/>
    <property type="match status" value="1"/>
</dbReference>
<accession>A0ABV5W3Y3</accession>
<dbReference type="InterPro" id="IPR023214">
    <property type="entry name" value="HAD_sf"/>
</dbReference>
<dbReference type="RefSeq" id="WP_344907989.1">
    <property type="nucleotide sequence ID" value="NZ_BAAAYO010000006.1"/>
</dbReference>
<comment type="function">
    <text evidence="1">Catalyzes the dephosphorylation of 2-6 carbon acid sugars in vitro.</text>
</comment>
<dbReference type="EMBL" id="JBHMAG010000018">
    <property type="protein sequence ID" value="MFB9755277.1"/>
    <property type="molecule type" value="Genomic_DNA"/>
</dbReference>
<gene>
    <name evidence="2" type="ORF">ACFFNY_27195</name>
</gene>
<keyword evidence="2" id="KW-0378">Hydrolase</keyword>
<keyword evidence="1" id="KW-0479">Metal-binding</keyword>
<keyword evidence="1" id="KW-0460">Magnesium</keyword>